<evidence type="ECO:0000256" key="6">
    <source>
        <dbReference type="SAM" id="Phobius"/>
    </source>
</evidence>
<gene>
    <name evidence="7" type="ORF">FNY66_00525</name>
</gene>
<keyword evidence="4 6" id="KW-1133">Transmembrane helix</keyword>
<feature type="transmembrane region" description="Helical" evidence="6">
    <location>
        <begin position="218"/>
        <end position="236"/>
    </location>
</feature>
<dbReference type="EMBL" id="VMSO01000001">
    <property type="protein sequence ID" value="KAA8502785.1"/>
    <property type="molecule type" value="Genomic_DNA"/>
</dbReference>
<dbReference type="PANTHER" id="PTHR30250:SF11">
    <property type="entry name" value="O-ANTIGEN TRANSPORTER-RELATED"/>
    <property type="match status" value="1"/>
</dbReference>
<protein>
    <submittedName>
        <fullName evidence="7">Oligosaccharide flippase family protein</fullName>
    </submittedName>
</protein>
<dbReference type="AlphaFoldDB" id="A0A5M9I4Z4"/>
<sequence length="486" mass="55155">MQINLLNKYKEMPAAVRTSVWFTVCQFLQRGLSFITVPIFTRLLTTEEYGICNIYFAWFDVFILFTSLKLPYEGLNNGLIRYEDDKDGYTSSIMGLISVLTLSAGGVYFLLHKWIDRATGLSSFIMLLMFIQLMFNPPLMLWTNRERFDFRYRKPVAVTAVSTVLNLFVTVVAVISTSYKAEARIIGTVSVQTLFGVIFAVLLFVRGKTFFKKEYWSFALRFNLPLIFYYVSQIILNQSDRIMINYYQGSGKAAVYSVAYSAATLMLLVLSSINGSFNPWMYKKLKAGKYRDVGQTASIVCLLVGGATFAVSALAPDLIRILATEEYMEAIWIIAPVSASVYFIFLYMVFANVEMYYGENNGISVISIICSVLNIVLNMIFIPMFGYFAAGWTTLVSYMVLTLLHFVLMKRACRRKDLPEKVFQEKNLLAISSGVILLSFAAMGLYRLQYFRYAALAATLILAFAFRKRLITVFHQIGKGGAEDEE</sequence>
<dbReference type="InterPro" id="IPR002797">
    <property type="entry name" value="Polysacc_synth"/>
</dbReference>
<evidence type="ECO:0000256" key="4">
    <source>
        <dbReference type="ARBA" id="ARBA00022989"/>
    </source>
</evidence>
<evidence type="ECO:0000256" key="5">
    <source>
        <dbReference type="ARBA" id="ARBA00023136"/>
    </source>
</evidence>
<keyword evidence="2" id="KW-1003">Cell membrane</keyword>
<feature type="transmembrane region" description="Helical" evidence="6">
    <location>
        <begin position="93"/>
        <end position="111"/>
    </location>
</feature>
<feature type="transmembrane region" description="Helical" evidence="6">
    <location>
        <begin position="387"/>
        <end position="408"/>
    </location>
</feature>
<organism evidence="7 8">
    <name type="scientific">Mediterraneibacter catenae</name>
    <dbReference type="NCBI Taxonomy" id="2594882"/>
    <lineage>
        <taxon>Bacteria</taxon>
        <taxon>Bacillati</taxon>
        <taxon>Bacillota</taxon>
        <taxon>Clostridia</taxon>
        <taxon>Lachnospirales</taxon>
        <taxon>Lachnospiraceae</taxon>
        <taxon>Mediterraneibacter</taxon>
    </lineage>
</organism>
<comment type="caution">
    <text evidence="7">The sequence shown here is derived from an EMBL/GenBank/DDBJ whole genome shotgun (WGS) entry which is preliminary data.</text>
</comment>
<feature type="transmembrane region" description="Helical" evidence="6">
    <location>
        <begin position="297"/>
        <end position="315"/>
    </location>
</feature>
<dbReference type="RefSeq" id="WP_150309971.1">
    <property type="nucleotide sequence ID" value="NZ_VMSO01000001.1"/>
</dbReference>
<proteinExistence type="predicted"/>
<keyword evidence="8" id="KW-1185">Reference proteome</keyword>
<dbReference type="OrthoDB" id="9180265at2"/>
<name>A0A5M9I4Z4_9FIRM</name>
<feature type="transmembrane region" description="Helical" evidence="6">
    <location>
        <begin position="450"/>
        <end position="466"/>
    </location>
</feature>
<feature type="transmembrane region" description="Helical" evidence="6">
    <location>
        <begin position="362"/>
        <end position="381"/>
    </location>
</feature>
<keyword evidence="3 6" id="KW-0812">Transmembrane</keyword>
<accession>A0A5M9I4Z4</accession>
<feature type="transmembrane region" description="Helical" evidence="6">
    <location>
        <begin position="117"/>
        <end position="135"/>
    </location>
</feature>
<reference evidence="7 8" key="1">
    <citation type="submission" date="2019-07" db="EMBL/GenBank/DDBJ databases">
        <authorList>
            <person name="Wongkuna S."/>
            <person name="Scaria J."/>
        </authorList>
    </citation>
    <scope>NUCLEOTIDE SEQUENCE [LARGE SCALE GENOMIC DNA]</scope>
    <source>
        <strain evidence="7 8">SW178</strain>
    </source>
</reference>
<dbReference type="Proteomes" id="UP000322025">
    <property type="component" value="Unassembled WGS sequence"/>
</dbReference>
<evidence type="ECO:0000256" key="3">
    <source>
        <dbReference type="ARBA" id="ARBA00022692"/>
    </source>
</evidence>
<feature type="transmembrane region" description="Helical" evidence="6">
    <location>
        <begin position="256"/>
        <end position="277"/>
    </location>
</feature>
<evidence type="ECO:0000313" key="7">
    <source>
        <dbReference type="EMBL" id="KAA8502785.1"/>
    </source>
</evidence>
<feature type="transmembrane region" description="Helical" evidence="6">
    <location>
        <begin position="330"/>
        <end position="350"/>
    </location>
</feature>
<evidence type="ECO:0000313" key="8">
    <source>
        <dbReference type="Proteomes" id="UP000322025"/>
    </source>
</evidence>
<dbReference type="GO" id="GO:0005886">
    <property type="term" value="C:plasma membrane"/>
    <property type="evidence" value="ECO:0007669"/>
    <property type="project" value="UniProtKB-SubCell"/>
</dbReference>
<evidence type="ECO:0000256" key="2">
    <source>
        <dbReference type="ARBA" id="ARBA00022475"/>
    </source>
</evidence>
<dbReference type="InterPro" id="IPR050833">
    <property type="entry name" value="Poly_Biosynth_Transport"/>
</dbReference>
<evidence type="ECO:0000256" key="1">
    <source>
        <dbReference type="ARBA" id="ARBA00004651"/>
    </source>
</evidence>
<dbReference type="Pfam" id="PF01943">
    <property type="entry name" value="Polysacc_synt"/>
    <property type="match status" value="1"/>
</dbReference>
<feature type="transmembrane region" description="Helical" evidence="6">
    <location>
        <begin position="156"/>
        <end position="179"/>
    </location>
</feature>
<comment type="subcellular location">
    <subcellularLocation>
        <location evidence="1">Cell membrane</location>
        <topology evidence="1">Multi-pass membrane protein</topology>
    </subcellularLocation>
</comment>
<dbReference type="PANTHER" id="PTHR30250">
    <property type="entry name" value="PST FAMILY PREDICTED COLANIC ACID TRANSPORTER"/>
    <property type="match status" value="1"/>
</dbReference>
<feature type="transmembrane region" description="Helical" evidence="6">
    <location>
        <begin position="428"/>
        <end position="444"/>
    </location>
</feature>
<keyword evidence="5 6" id="KW-0472">Membrane</keyword>
<feature type="transmembrane region" description="Helical" evidence="6">
    <location>
        <begin position="185"/>
        <end position="206"/>
    </location>
</feature>